<reference evidence="2" key="1">
    <citation type="submission" date="2014-02" db="EMBL/GenBank/DDBJ databases">
        <title>The Genome Sequence of Trichophyton rubrum (morphotype fischeri) CBS 288.86.</title>
        <authorList>
            <consortium name="The Broad Institute Genomics Platform"/>
            <person name="Cuomo C.A."/>
            <person name="White T.C."/>
            <person name="Graser Y."/>
            <person name="Martinez-Rossi N."/>
            <person name="Heitman J."/>
            <person name="Young S.K."/>
            <person name="Zeng Q."/>
            <person name="Gargeya S."/>
            <person name="Abouelleil A."/>
            <person name="Alvarado L."/>
            <person name="Chapman S.B."/>
            <person name="Gainer-Dewar J."/>
            <person name="Goldberg J."/>
            <person name="Griggs A."/>
            <person name="Gujja S."/>
            <person name="Hansen M."/>
            <person name="Howarth C."/>
            <person name="Imamovic A."/>
            <person name="Larimer J."/>
            <person name="Martinez D."/>
            <person name="Murphy C."/>
            <person name="Pearson M.D."/>
            <person name="Persinoti G."/>
            <person name="Poon T."/>
            <person name="Priest M."/>
            <person name="Roberts A.D."/>
            <person name="Saif S."/>
            <person name="Shea T.D."/>
            <person name="Sykes S.N."/>
            <person name="Wortman J."/>
            <person name="Nusbaum C."/>
            <person name="Birren B."/>
        </authorList>
    </citation>
    <scope>NUCLEOTIDE SEQUENCE [LARGE SCALE GENOMIC DNA]</scope>
    <source>
        <strain evidence="2">CBS 288.86</strain>
    </source>
</reference>
<dbReference type="Proteomes" id="UP000023758">
    <property type="component" value="Unassembled WGS sequence"/>
</dbReference>
<keyword evidence="1" id="KW-0812">Transmembrane</keyword>
<evidence type="ECO:0000313" key="2">
    <source>
        <dbReference type="EMBL" id="EZF48649.1"/>
    </source>
</evidence>
<keyword evidence="1" id="KW-0472">Membrane</keyword>
<gene>
    <name evidence="2" type="ORF">H103_07749</name>
</gene>
<proteinExistence type="predicted"/>
<evidence type="ECO:0000256" key="1">
    <source>
        <dbReference type="SAM" id="Phobius"/>
    </source>
</evidence>
<accession>A0A022VRX9</accession>
<feature type="transmembrane region" description="Helical" evidence="1">
    <location>
        <begin position="79"/>
        <end position="99"/>
    </location>
</feature>
<dbReference type="HOGENOM" id="CLU_2074817_0_0_1"/>
<keyword evidence="1" id="KW-1133">Transmembrane helix</keyword>
<dbReference type="AlphaFoldDB" id="A0A022VRX9"/>
<dbReference type="EMBL" id="KK207923">
    <property type="protein sequence ID" value="EZF48649.1"/>
    <property type="molecule type" value="Genomic_DNA"/>
</dbReference>
<protein>
    <submittedName>
        <fullName evidence="2">Uncharacterized protein</fullName>
    </submittedName>
</protein>
<name>A0A022VRX9_TRIRU</name>
<organism evidence="2">
    <name type="scientific">Trichophyton rubrum CBS 288.86</name>
    <dbReference type="NCBI Taxonomy" id="1215330"/>
    <lineage>
        <taxon>Eukaryota</taxon>
        <taxon>Fungi</taxon>
        <taxon>Dikarya</taxon>
        <taxon>Ascomycota</taxon>
        <taxon>Pezizomycotina</taxon>
        <taxon>Eurotiomycetes</taxon>
        <taxon>Eurotiomycetidae</taxon>
        <taxon>Onygenales</taxon>
        <taxon>Arthrodermataceae</taxon>
        <taxon>Trichophyton</taxon>
    </lineage>
</organism>
<sequence>MQGGQGQRARLCPFASSCSRLSDGTGPFPLCHFSSLDLFSLIFAFEISGCLIFFGTPWLSSCLLRGGEGGLAFSLFLPLPLPLLCFACLLFFFLIINVIHLKADDACRAPTWDNLIDL</sequence>
<feature type="transmembrane region" description="Helical" evidence="1">
    <location>
        <begin position="38"/>
        <end position="59"/>
    </location>
</feature>